<accession>A0A7G9SSL6</accession>
<dbReference type="AlphaFoldDB" id="A0A7G9SSL6"/>
<keyword evidence="2" id="KW-0285">Flavoprotein</keyword>
<evidence type="ECO:0000256" key="2">
    <source>
        <dbReference type="PIRSR" id="PIRSR011396-2"/>
    </source>
</evidence>
<dbReference type="InterPro" id="IPR006905">
    <property type="entry name" value="Flavin_halogenase"/>
</dbReference>
<evidence type="ECO:0000313" key="4">
    <source>
        <dbReference type="Proteomes" id="UP000515804"/>
    </source>
</evidence>
<dbReference type="EMBL" id="CP060719">
    <property type="protein sequence ID" value="QNN70841.1"/>
    <property type="molecule type" value="Genomic_DNA"/>
</dbReference>
<dbReference type="InterPro" id="IPR033856">
    <property type="entry name" value="Trp_halogen"/>
</dbReference>
<keyword evidence="4" id="KW-1185">Reference proteome</keyword>
<gene>
    <name evidence="3" type="ORF">H9L16_04425</name>
</gene>
<feature type="binding site" evidence="2">
    <location>
        <position position="342"/>
    </location>
    <ligand>
        <name>FAD</name>
        <dbReference type="ChEBI" id="CHEBI:57692"/>
    </ligand>
</feature>
<dbReference type="RefSeq" id="WP_187553356.1">
    <property type="nucleotide sequence ID" value="NZ_BMZL01000001.1"/>
</dbReference>
<dbReference type="Pfam" id="PF04820">
    <property type="entry name" value="Trp_halogenase"/>
    <property type="match status" value="1"/>
</dbReference>
<dbReference type="Gene3D" id="3.50.50.60">
    <property type="entry name" value="FAD/NAD(P)-binding domain"/>
    <property type="match status" value="1"/>
</dbReference>
<dbReference type="PANTHER" id="PTHR43747">
    <property type="entry name" value="FAD-BINDING PROTEIN"/>
    <property type="match status" value="1"/>
</dbReference>
<dbReference type="GO" id="GO:0000166">
    <property type="term" value="F:nucleotide binding"/>
    <property type="evidence" value="ECO:0007669"/>
    <property type="project" value="UniProtKB-KW"/>
</dbReference>
<keyword evidence="2" id="KW-0274">FAD</keyword>
<organism evidence="3 4">
    <name type="scientific">Thermomonas carbonis</name>
    <dbReference type="NCBI Taxonomy" id="1463158"/>
    <lineage>
        <taxon>Bacteria</taxon>
        <taxon>Pseudomonadati</taxon>
        <taxon>Pseudomonadota</taxon>
        <taxon>Gammaproteobacteria</taxon>
        <taxon>Lysobacterales</taxon>
        <taxon>Lysobacteraceae</taxon>
        <taxon>Thermomonas</taxon>
    </lineage>
</organism>
<dbReference type="InterPro" id="IPR050816">
    <property type="entry name" value="Flavin-dep_Halogenase_NPB"/>
</dbReference>
<feature type="active site" evidence="1">
    <location>
        <position position="82"/>
    </location>
</feature>
<protein>
    <submittedName>
        <fullName evidence="3">Tryptophan 7-halogenase</fullName>
    </submittedName>
</protein>
<sequence>MDQFIRHVVILGGGSAGWLTAAVLAAEHDTASGSGLRITLIESPEVSTIGVGEGTWPTMRDTLRRIGVSETDFIRQCDAAFKQGSKFVNWREDLQGDYYHHPFVLPPGFLDTHLAAGWLAHSDVPFSMLTCFQSHLCEAGKSPKQFATPEWAAVANYSYHLDAAKLGAFLRTHCVEKLGVRHVSDHMIGINTHDNGDIASLQTRENGAIEGDLFVDCSGMRALLIGQHYGVEIESQKDVLFNDRAIAVQVPYVDPSVEIACQTISTAQEAGWIWDIGLQSRRGIGHVYSSTHTSDDDAEAALRRYIVETGGREDDIHTLPRITIKPGFRRGGWHRNCVAIGLASGFMEPLEASSLVMVELAAGMLADQMPSTRAAVDIVAKRYNDTFSYRWDRIVDFLKLHYVLSKRDGSAYWRDNRRPETIPERLRERMELWRHQPPSRYDLNRVEEVFPSASYQFILYGMGFKPELRPATRRMDDVARAEGYFRESAEMARRMLAALPGHREMLDHVNTRGMPRI</sequence>
<dbReference type="Proteomes" id="UP000515804">
    <property type="component" value="Chromosome"/>
</dbReference>
<dbReference type="InterPro" id="IPR036188">
    <property type="entry name" value="FAD/NAD-bd_sf"/>
</dbReference>
<dbReference type="GO" id="GO:0004497">
    <property type="term" value="F:monooxygenase activity"/>
    <property type="evidence" value="ECO:0007669"/>
    <property type="project" value="InterPro"/>
</dbReference>
<feature type="binding site" evidence="2">
    <location>
        <position position="82"/>
    </location>
    <ligand>
        <name>7-chloro-L-tryptophan</name>
        <dbReference type="ChEBI" id="CHEBI:58713"/>
    </ligand>
</feature>
<name>A0A7G9SSL6_9GAMM</name>
<proteinExistence type="predicted"/>
<reference evidence="3 4" key="1">
    <citation type="submission" date="2020-08" db="EMBL/GenBank/DDBJ databases">
        <title>Genome sequence of Thermomonas carbonis KCTC 42013T.</title>
        <authorList>
            <person name="Hyun D.-W."/>
            <person name="Bae J.-W."/>
        </authorList>
    </citation>
    <scope>NUCLEOTIDE SEQUENCE [LARGE SCALE GENOMIC DNA]</scope>
    <source>
        <strain evidence="3 4">KCTC 42013</strain>
    </source>
</reference>
<dbReference type="SUPFAM" id="SSF51905">
    <property type="entry name" value="FAD/NAD(P)-binding domain"/>
    <property type="match status" value="1"/>
</dbReference>
<feature type="binding site" evidence="2">
    <location>
        <position position="351"/>
    </location>
    <ligand>
        <name>L-tryptophan</name>
        <dbReference type="ChEBI" id="CHEBI:57912"/>
    </ligand>
</feature>
<evidence type="ECO:0000313" key="3">
    <source>
        <dbReference type="EMBL" id="QNN70841.1"/>
    </source>
</evidence>
<feature type="binding site" evidence="2">
    <location>
        <begin position="13"/>
        <end position="16"/>
    </location>
    <ligand>
        <name>FAD</name>
        <dbReference type="ChEBI" id="CHEBI:57692"/>
    </ligand>
</feature>
<keyword evidence="2" id="KW-0547">Nucleotide-binding</keyword>
<dbReference type="PANTHER" id="PTHR43747:SF4">
    <property type="entry name" value="FLAVIN-DEPENDENT TRYPTOPHAN HALOGENASE"/>
    <property type="match status" value="1"/>
</dbReference>
<dbReference type="KEGG" id="tcn:H9L16_04425"/>
<dbReference type="PIRSF" id="PIRSF011396">
    <property type="entry name" value="Trp_halogenase"/>
    <property type="match status" value="1"/>
</dbReference>
<evidence type="ECO:0000256" key="1">
    <source>
        <dbReference type="PIRSR" id="PIRSR011396-1"/>
    </source>
</evidence>